<evidence type="ECO:0000313" key="9">
    <source>
        <dbReference type="EMBL" id="RDU70311.1"/>
    </source>
</evidence>
<comment type="caution">
    <text evidence="9">The sequence shown here is derived from an EMBL/GenBank/DDBJ whole genome shotgun (WGS) entry which is preliminary data.</text>
</comment>
<dbReference type="Proteomes" id="UP000256424">
    <property type="component" value="Unassembled WGS sequence"/>
</dbReference>
<evidence type="ECO:0000256" key="6">
    <source>
        <dbReference type="ARBA" id="ARBA00022840"/>
    </source>
</evidence>
<organism evidence="9 10">
    <name type="scientific">Helicobacter aurati</name>
    <dbReference type="NCBI Taxonomy" id="137778"/>
    <lineage>
        <taxon>Bacteria</taxon>
        <taxon>Pseudomonadati</taxon>
        <taxon>Campylobacterota</taxon>
        <taxon>Epsilonproteobacteria</taxon>
        <taxon>Campylobacterales</taxon>
        <taxon>Helicobacteraceae</taxon>
        <taxon>Helicobacter</taxon>
    </lineage>
</organism>
<evidence type="ECO:0000256" key="1">
    <source>
        <dbReference type="ARBA" id="ARBA00004417"/>
    </source>
</evidence>
<proteinExistence type="inferred from homology"/>
<keyword evidence="6 9" id="KW-0067">ATP-binding</keyword>
<dbReference type="SUPFAM" id="SSF52540">
    <property type="entry name" value="P-loop containing nucleoside triphosphate hydrolases"/>
    <property type="match status" value="1"/>
</dbReference>
<dbReference type="InterPro" id="IPR003593">
    <property type="entry name" value="AAA+_ATPase"/>
</dbReference>
<feature type="domain" description="ABC transporter" evidence="8">
    <location>
        <begin position="11"/>
        <end position="247"/>
    </location>
</feature>
<protein>
    <submittedName>
        <fullName evidence="9">Nickel import ATP-binding protein NikD</fullName>
    </submittedName>
</protein>
<keyword evidence="10" id="KW-1185">Reference proteome</keyword>
<dbReference type="Pfam" id="PF00005">
    <property type="entry name" value="ABC_tran"/>
    <property type="match status" value="1"/>
</dbReference>
<dbReference type="SMART" id="SM00382">
    <property type="entry name" value="AAA"/>
    <property type="match status" value="1"/>
</dbReference>
<sequence length="253" mass="27997">MKKFCEINMTLAMQNITLRAKDSRHLLKNISLTIEGGKTTVLLGASGSGKTLSLSVLQGMIPPNLQLTSGEILLNNKPINPAKIRGRIFASIMQNPRTCFNPLFTMQSHIKETLHALQKPYDSAMIESVLHEVGLEFAILNRYAFELSGGMLQRAMIAIALLAEANFLLADEPTNSLDSDNQQKILNVLDSIQTKRNIGILLITHDLHIAIQKAEQILIIHHGMIQEVLHPALFDSTVLHKILIEKLLALTTA</sequence>
<dbReference type="PANTHER" id="PTHR43297">
    <property type="entry name" value="OLIGOPEPTIDE TRANSPORT ATP-BINDING PROTEIN APPD"/>
    <property type="match status" value="1"/>
</dbReference>
<comment type="subcellular location">
    <subcellularLocation>
        <location evidence="1">Cell inner membrane</location>
        <topology evidence="1">Peripheral membrane protein</topology>
    </subcellularLocation>
</comment>
<dbReference type="InterPro" id="IPR003439">
    <property type="entry name" value="ABC_transporter-like_ATP-bd"/>
</dbReference>
<dbReference type="EMBL" id="NXLW01000021">
    <property type="protein sequence ID" value="RDU70311.1"/>
    <property type="molecule type" value="Genomic_DNA"/>
</dbReference>
<accession>A0A3D8J0K9</accession>
<reference evidence="9 10" key="1">
    <citation type="submission" date="2018-04" db="EMBL/GenBank/DDBJ databases">
        <title>Novel Campyloabacter and Helicobacter Species and Strains.</title>
        <authorList>
            <person name="Mannion A.J."/>
            <person name="Shen Z."/>
            <person name="Fox J.G."/>
        </authorList>
    </citation>
    <scope>NUCLEOTIDE SEQUENCE [LARGE SCALE GENOMIC DNA]</scope>
    <source>
        <strain evidence="9 10">MIT 97-5075</strain>
    </source>
</reference>
<dbReference type="PANTHER" id="PTHR43297:SF2">
    <property type="entry name" value="DIPEPTIDE TRANSPORT ATP-BINDING PROTEIN DPPD"/>
    <property type="match status" value="1"/>
</dbReference>
<evidence type="ECO:0000256" key="7">
    <source>
        <dbReference type="ARBA" id="ARBA00023136"/>
    </source>
</evidence>
<evidence type="ECO:0000256" key="5">
    <source>
        <dbReference type="ARBA" id="ARBA00022741"/>
    </source>
</evidence>
<evidence type="ECO:0000256" key="3">
    <source>
        <dbReference type="ARBA" id="ARBA00022448"/>
    </source>
</evidence>
<evidence type="ECO:0000256" key="2">
    <source>
        <dbReference type="ARBA" id="ARBA00005417"/>
    </source>
</evidence>
<keyword evidence="5" id="KW-0547">Nucleotide-binding</keyword>
<keyword evidence="4" id="KW-1003">Cell membrane</keyword>
<dbReference type="PROSITE" id="PS50893">
    <property type="entry name" value="ABC_TRANSPORTER_2"/>
    <property type="match status" value="1"/>
</dbReference>
<keyword evidence="7" id="KW-0472">Membrane</keyword>
<dbReference type="InterPro" id="IPR017871">
    <property type="entry name" value="ABC_transporter-like_CS"/>
</dbReference>
<dbReference type="GO" id="GO:0016887">
    <property type="term" value="F:ATP hydrolysis activity"/>
    <property type="evidence" value="ECO:0007669"/>
    <property type="project" value="InterPro"/>
</dbReference>
<dbReference type="AlphaFoldDB" id="A0A3D8J0K9"/>
<name>A0A3D8J0K9_9HELI</name>
<dbReference type="GO" id="GO:0005524">
    <property type="term" value="F:ATP binding"/>
    <property type="evidence" value="ECO:0007669"/>
    <property type="project" value="UniProtKB-KW"/>
</dbReference>
<comment type="similarity">
    <text evidence="2">Belongs to the ABC transporter superfamily.</text>
</comment>
<gene>
    <name evidence="9" type="primary">nikD</name>
    <name evidence="9" type="ORF">CQA66_08515</name>
</gene>
<keyword evidence="3" id="KW-0813">Transport</keyword>
<evidence type="ECO:0000259" key="8">
    <source>
        <dbReference type="PROSITE" id="PS50893"/>
    </source>
</evidence>
<dbReference type="InterPro" id="IPR050388">
    <property type="entry name" value="ABC_Ni/Peptide_Import"/>
</dbReference>
<dbReference type="GO" id="GO:0005886">
    <property type="term" value="C:plasma membrane"/>
    <property type="evidence" value="ECO:0007669"/>
    <property type="project" value="UniProtKB-SubCell"/>
</dbReference>
<dbReference type="Gene3D" id="3.40.50.300">
    <property type="entry name" value="P-loop containing nucleotide triphosphate hydrolases"/>
    <property type="match status" value="1"/>
</dbReference>
<evidence type="ECO:0000256" key="4">
    <source>
        <dbReference type="ARBA" id="ARBA00022475"/>
    </source>
</evidence>
<evidence type="ECO:0000313" key="10">
    <source>
        <dbReference type="Proteomes" id="UP000256424"/>
    </source>
</evidence>
<dbReference type="InterPro" id="IPR027417">
    <property type="entry name" value="P-loop_NTPase"/>
</dbReference>
<dbReference type="PROSITE" id="PS00211">
    <property type="entry name" value="ABC_TRANSPORTER_1"/>
    <property type="match status" value="1"/>
</dbReference>